<sequence>MAKLAVIAEGPTEIGFLRRLLRLAFKGNPLDSGVRVCNGQGNAQTLALLEAIGVTGLKFAALADDEGTHDGRWSEVKAAMGARLLRWEGGCTEEAVLGHLPEARLPQLLKEEEGGWNGERLRTLADRLGLADKSLAAIKAALVAQKRSLRAVIIEAATGKPDGAPEGKRNEWKAHGRAWFKSIVGGDELAGYALANDVWPKLSGSILPLLNAILASVDRAAIERLDRV</sequence>
<evidence type="ECO:0000313" key="1">
    <source>
        <dbReference type="EMBL" id="QZO00511.1"/>
    </source>
</evidence>
<proteinExistence type="predicted"/>
<dbReference type="EMBL" id="CP081869">
    <property type="protein sequence ID" value="QZO00511.1"/>
    <property type="molecule type" value="Genomic_DNA"/>
</dbReference>
<dbReference type="RefSeq" id="WP_261403713.1">
    <property type="nucleotide sequence ID" value="NZ_CP081869.1"/>
</dbReference>
<name>A0A9E6UMZ5_9HYPH</name>
<gene>
    <name evidence="1" type="ORF">K6K41_01885</name>
</gene>
<protein>
    <recommendedName>
        <fullName evidence="3">DUF4276 family protein</fullName>
    </recommendedName>
</protein>
<accession>A0A9E6UMZ5</accession>
<keyword evidence="2" id="KW-1185">Reference proteome</keyword>
<reference evidence="1" key="1">
    <citation type="submission" date="2021-08" db="EMBL/GenBank/DDBJ databases">
        <authorList>
            <person name="Zhang H."/>
            <person name="Xu M."/>
            <person name="Yu Z."/>
            <person name="Yang L."/>
            <person name="Cai Y."/>
        </authorList>
    </citation>
    <scope>NUCLEOTIDE SEQUENCE</scope>
    <source>
        <strain evidence="1">CHL1</strain>
    </source>
</reference>
<evidence type="ECO:0008006" key="3">
    <source>
        <dbReference type="Google" id="ProtNLM"/>
    </source>
</evidence>
<evidence type="ECO:0000313" key="2">
    <source>
        <dbReference type="Proteomes" id="UP000825701"/>
    </source>
</evidence>
<organism evidence="1 2">
    <name type="scientific">Chenggangzhangella methanolivorans</name>
    <dbReference type="NCBI Taxonomy" id="1437009"/>
    <lineage>
        <taxon>Bacteria</taxon>
        <taxon>Pseudomonadati</taxon>
        <taxon>Pseudomonadota</taxon>
        <taxon>Alphaproteobacteria</taxon>
        <taxon>Hyphomicrobiales</taxon>
        <taxon>Methylopilaceae</taxon>
        <taxon>Chenggangzhangella</taxon>
    </lineage>
</organism>
<dbReference type="Proteomes" id="UP000825701">
    <property type="component" value="Chromosome"/>
</dbReference>
<dbReference type="AlphaFoldDB" id="A0A9E6UMZ5"/>
<dbReference type="KEGG" id="cmet:K6K41_01885"/>